<dbReference type="InterPro" id="IPR057336">
    <property type="entry name" value="GerAC_N"/>
</dbReference>
<dbReference type="EMBL" id="WTUZ01000010">
    <property type="protein sequence ID" value="MZQ81362.1"/>
    <property type="molecule type" value="Genomic_DNA"/>
</dbReference>
<evidence type="ECO:0000256" key="4">
    <source>
        <dbReference type="ARBA" id="ARBA00022729"/>
    </source>
</evidence>
<name>A0A6L8UVH6_9BACL</name>
<keyword evidence="4" id="KW-0732">Signal</keyword>
<keyword evidence="7" id="KW-0449">Lipoprotein</keyword>
<evidence type="ECO:0000256" key="3">
    <source>
        <dbReference type="ARBA" id="ARBA00022544"/>
    </source>
</evidence>
<dbReference type="PANTHER" id="PTHR35789">
    <property type="entry name" value="SPORE GERMINATION PROTEIN B3"/>
    <property type="match status" value="1"/>
</dbReference>
<evidence type="ECO:0000256" key="1">
    <source>
        <dbReference type="ARBA" id="ARBA00004635"/>
    </source>
</evidence>
<accession>A0A6L8UVH6</accession>
<evidence type="ECO:0000313" key="10">
    <source>
        <dbReference type="EMBL" id="MZQ81362.1"/>
    </source>
</evidence>
<evidence type="ECO:0000256" key="7">
    <source>
        <dbReference type="ARBA" id="ARBA00023288"/>
    </source>
</evidence>
<dbReference type="AlphaFoldDB" id="A0A6L8UVH6"/>
<evidence type="ECO:0000256" key="6">
    <source>
        <dbReference type="ARBA" id="ARBA00023139"/>
    </source>
</evidence>
<comment type="caution">
    <text evidence="10">The sequence shown here is derived from an EMBL/GenBank/DDBJ whole genome shotgun (WGS) entry which is preliminary data.</text>
</comment>
<dbReference type="InterPro" id="IPR046953">
    <property type="entry name" value="Spore_GerAC-like_C"/>
</dbReference>
<dbReference type="RefSeq" id="WP_161405656.1">
    <property type="nucleotide sequence ID" value="NZ_WTUZ01000010.1"/>
</dbReference>
<protein>
    <submittedName>
        <fullName evidence="10">Ger(X)C family spore germination protein</fullName>
    </submittedName>
</protein>
<dbReference type="PROSITE" id="PS51257">
    <property type="entry name" value="PROKAR_LIPOPROTEIN"/>
    <property type="match status" value="1"/>
</dbReference>
<dbReference type="Gene3D" id="3.30.300.210">
    <property type="entry name" value="Nutrient germinant receptor protein C, domain 3"/>
    <property type="match status" value="1"/>
</dbReference>
<dbReference type="Proteomes" id="UP000481087">
    <property type="component" value="Unassembled WGS sequence"/>
</dbReference>
<proteinExistence type="inferred from homology"/>
<comment type="similarity">
    <text evidence="2">Belongs to the GerABKC lipoprotein family.</text>
</comment>
<evidence type="ECO:0000256" key="2">
    <source>
        <dbReference type="ARBA" id="ARBA00007886"/>
    </source>
</evidence>
<keyword evidence="3" id="KW-0309">Germination</keyword>
<evidence type="ECO:0000259" key="9">
    <source>
        <dbReference type="Pfam" id="PF25198"/>
    </source>
</evidence>
<feature type="domain" description="Spore germination GerAC-like C-terminal" evidence="8">
    <location>
        <begin position="195"/>
        <end position="358"/>
    </location>
</feature>
<keyword evidence="6" id="KW-0564">Palmitate</keyword>
<sequence>MSSVKRLLLLPVMTLFVLTGCGNEVVVNHIRSLTLLGFDKNESGYQASALYTDYEDKGKIKMLQGKSKQSRMMLKEIAFQSAQPIRMEKLKMLAFSKEVASEGITPFLKTICRDPIISYYIIMAIFDDTMASASKSLVGKNSLEFPHHLIEQNMKQEMMPRTNVSRVLFEYYGLGRDISLPYLKLNQKKEIEIAGYGIFKGDRLKLVLSPEEMVYYKLLQGDALRGDISFVLNKESKQSPATFTATSGKMDRGVSFEQNETKVTFNLELSGMAIEYPDWFSLDEEENTRSFAKQLNEQCESHLNALLRKFVKEGVDPVGIGDLVRSRQRNWTEEKFYASDYDNVIFDVHIETHLSKSGIGE</sequence>
<dbReference type="Pfam" id="PF25198">
    <property type="entry name" value="Spore_GerAC_N"/>
    <property type="match status" value="1"/>
</dbReference>
<organism evidence="10 11">
    <name type="scientific">Paenibacillus silvestris</name>
    <dbReference type="NCBI Taxonomy" id="2606219"/>
    <lineage>
        <taxon>Bacteria</taxon>
        <taxon>Bacillati</taxon>
        <taxon>Bacillota</taxon>
        <taxon>Bacilli</taxon>
        <taxon>Bacillales</taxon>
        <taxon>Paenibacillaceae</taxon>
        <taxon>Paenibacillus</taxon>
    </lineage>
</organism>
<comment type="subcellular location">
    <subcellularLocation>
        <location evidence="1">Membrane</location>
        <topology evidence="1">Lipid-anchor</topology>
    </subcellularLocation>
</comment>
<evidence type="ECO:0000256" key="5">
    <source>
        <dbReference type="ARBA" id="ARBA00023136"/>
    </source>
</evidence>
<keyword evidence="11" id="KW-1185">Reference proteome</keyword>
<evidence type="ECO:0000259" key="8">
    <source>
        <dbReference type="Pfam" id="PF05504"/>
    </source>
</evidence>
<dbReference type="InterPro" id="IPR038501">
    <property type="entry name" value="Spore_GerAC_C_sf"/>
</dbReference>
<dbReference type="PANTHER" id="PTHR35789:SF1">
    <property type="entry name" value="SPORE GERMINATION PROTEIN B3"/>
    <property type="match status" value="1"/>
</dbReference>
<dbReference type="NCBIfam" id="TIGR02887">
    <property type="entry name" value="spore_ger_x_C"/>
    <property type="match status" value="1"/>
</dbReference>
<gene>
    <name evidence="10" type="ORF">GQF01_04380</name>
</gene>
<reference evidence="10 11" key="1">
    <citation type="submission" date="2019-12" db="EMBL/GenBank/DDBJ databases">
        <title>Paenibacillus sp. nov. sp. isolated from soil.</title>
        <authorList>
            <person name="Kim J."/>
            <person name="Jeong S.E."/>
            <person name="Jung H.S."/>
            <person name="Jeon C.O."/>
        </authorList>
    </citation>
    <scope>NUCLEOTIDE SEQUENCE [LARGE SCALE GENOMIC DNA]</scope>
    <source>
        <strain evidence="10 11">5J-6</strain>
    </source>
</reference>
<dbReference type="Pfam" id="PF05504">
    <property type="entry name" value="Spore_GerAC"/>
    <property type="match status" value="1"/>
</dbReference>
<dbReference type="GO" id="GO:0009847">
    <property type="term" value="P:spore germination"/>
    <property type="evidence" value="ECO:0007669"/>
    <property type="project" value="InterPro"/>
</dbReference>
<dbReference type="GO" id="GO:0016020">
    <property type="term" value="C:membrane"/>
    <property type="evidence" value="ECO:0007669"/>
    <property type="project" value="UniProtKB-SubCell"/>
</dbReference>
<feature type="domain" description="Spore germination protein N-terminal" evidence="9">
    <location>
        <begin position="26"/>
        <end position="185"/>
    </location>
</feature>
<evidence type="ECO:0000313" key="11">
    <source>
        <dbReference type="Proteomes" id="UP000481087"/>
    </source>
</evidence>
<dbReference type="InterPro" id="IPR008844">
    <property type="entry name" value="Spore_GerAC-like"/>
</dbReference>
<keyword evidence="5" id="KW-0472">Membrane</keyword>